<keyword evidence="2" id="KW-0614">Plasmid</keyword>
<reference evidence="2 3" key="1">
    <citation type="submission" date="2013-12" db="EMBL/GenBank/DDBJ databases">
        <title>Complete genome sequence of Rhizobium etli bv. mimosae IE4771.</title>
        <authorList>
            <person name="Bustos P."/>
            <person name="Santamaria R.I."/>
            <person name="Lozano L."/>
            <person name="Ormeno-Orrillo E."/>
            <person name="Rogel M.A."/>
            <person name="Romero D."/>
            <person name="Cevallos M.A."/>
            <person name="Martinez-Romero E."/>
            <person name="Gonzalez V."/>
        </authorList>
    </citation>
    <scope>NUCLEOTIDE SEQUENCE [LARGE SCALE GENOMIC DNA]</scope>
    <source>
        <strain evidence="2 3">IE4771</strain>
        <plasmid evidence="3">Plasmid pRetIE4771c</plasmid>
    </source>
</reference>
<dbReference type="RefSeq" id="WP_010060644.1">
    <property type="nucleotide sequence ID" value="NZ_CP006989.1"/>
</dbReference>
<organism evidence="2 3">
    <name type="scientific">Rhizobium etli bv. mimosae str. IE4771</name>
    <dbReference type="NCBI Taxonomy" id="1432050"/>
    <lineage>
        <taxon>Bacteria</taxon>
        <taxon>Pseudomonadati</taxon>
        <taxon>Pseudomonadota</taxon>
        <taxon>Alphaproteobacteria</taxon>
        <taxon>Hyphomicrobiales</taxon>
        <taxon>Rhizobiaceae</taxon>
        <taxon>Rhizobium/Agrobacterium group</taxon>
        <taxon>Rhizobium</taxon>
    </lineage>
</organism>
<proteinExistence type="predicted"/>
<evidence type="ECO:0000313" key="2">
    <source>
        <dbReference type="EMBL" id="AIC30182.1"/>
    </source>
</evidence>
<dbReference type="PANTHER" id="PTHR46018">
    <property type="entry name" value="ZINC PHOSPHODIESTERASE ELAC PROTEIN 1"/>
    <property type="match status" value="1"/>
</dbReference>
<dbReference type="Gene3D" id="3.60.15.10">
    <property type="entry name" value="Ribonuclease Z/Hydroxyacylglutathione hydrolase-like"/>
    <property type="match status" value="1"/>
</dbReference>
<dbReference type="Proteomes" id="UP000027180">
    <property type="component" value="Plasmid pRetIE4771c"/>
</dbReference>
<dbReference type="EMBL" id="CP006989">
    <property type="protein sequence ID" value="AIC30182.1"/>
    <property type="molecule type" value="Genomic_DNA"/>
</dbReference>
<dbReference type="OrthoDB" id="9803916at2"/>
<dbReference type="KEGG" id="rei:IE4771_PC00055"/>
<accession>A0A060I8N3</accession>
<gene>
    <name evidence="2" type="ORF">IE4771_PC00055</name>
</gene>
<name>A0A060I8N3_RHIET</name>
<dbReference type="GO" id="GO:0042781">
    <property type="term" value="F:3'-tRNA processing endoribonuclease activity"/>
    <property type="evidence" value="ECO:0007669"/>
    <property type="project" value="TreeGrafter"/>
</dbReference>
<dbReference type="InterPro" id="IPR001279">
    <property type="entry name" value="Metallo-B-lactamas"/>
</dbReference>
<feature type="domain" description="Metallo-beta-lactamase" evidence="1">
    <location>
        <begin position="41"/>
        <end position="242"/>
    </location>
</feature>
<dbReference type="CDD" id="cd07715">
    <property type="entry name" value="TaR3-like_MBL-fold"/>
    <property type="match status" value="1"/>
</dbReference>
<protein>
    <submittedName>
        <fullName evidence="2">Metallo-beta-lactamase family hydrolase protein</fullName>
    </submittedName>
</protein>
<dbReference type="AlphaFoldDB" id="A0A060I8N3"/>
<dbReference type="HOGENOM" id="CLU_031317_1_0_5"/>
<geneLocation type="plasmid" evidence="2 3">
    <name>pRetIE4771c</name>
</geneLocation>
<evidence type="ECO:0000259" key="1">
    <source>
        <dbReference type="Pfam" id="PF12706"/>
    </source>
</evidence>
<dbReference type="SUPFAM" id="SSF56281">
    <property type="entry name" value="Metallo-hydrolase/oxidoreductase"/>
    <property type="match status" value="1"/>
</dbReference>
<evidence type="ECO:0000313" key="3">
    <source>
        <dbReference type="Proteomes" id="UP000027180"/>
    </source>
</evidence>
<dbReference type="InterPro" id="IPR036866">
    <property type="entry name" value="RibonucZ/Hydroxyglut_hydro"/>
</dbReference>
<dbReference type="Pfam" id="PF12706">
    <property type="entry name" value="Lactamase_B_2"/>
    <property type="match status" value="1"/>
</dbReference>
<dbReference type="PANTHER" id="PTHR46018:SF2">
    <property type="entry name" value="ZINC PHOSPHODIESTERASE ELAC PROTEIN 1"/>
    <property type="match status" value="1"/>
</dbReference>
<keyword evidence="2" id="KW-0378">Hydrolase</keyword>
<sequence length="276" mass="30975">MTTELFQIKFWGVRGSIPVSGPEFDRYGGNTSCIEIRCGKHRMLFDAGSGLREAGLSLLADGVSDVDLFFSHCHYDHIIGLPFFKAIYYPSINVNIWSGHLDGKMSTREMVEQFISPPWFPVKTDICQATMNFRDFHAGQVLTPHQGIEIKTFTLNHPGGAIGYRIEWQGRSIALIYDIEHNPGSYDPVSLEMMQGADLVVYDCTYNEDEMQRFKGFGHSTWQHGTELAKMAGAKRFALFHHAPSRTDEQLAQMEAQAEAAFPGAFAARDNQTVVI</sequence>